<keyword evidence="1" id="KW-1133">Transmembrane helix</keyword>
<sequence length="28" mass="3083">MLDDYLLTVISNIGMISLIALSAYLLLI</sequence>
<reference evidence="2" key="1">
    <citation type="submission" date="2018-05" db="EMBL/GenBank/DDBJ databases">
        <authorList>
            <person name="Lanie J.A."/>
            <person name="Ng W.-L."/>
            <person name="Kazmierczak K.M."/>
            <person name="Andrzejewski T.M."/>
            <person name="Davidsen T.M."/>
            <person name="Wayne K.J."/>
            <person name="Tettelin H."/>
            <person name="Glass J.I."/>
            <person name="Rusch D."/>
            <person name="Podicherti R."/>
            <person name="Tsui H.-C.T."/>
            <person name="Winkler M.E."/>
        </authorList>
    </citation>
    <scope>NUCLEOTIDE SEQUENCE</scope>
</reference>
<name>A0A382D4P5_9ZZZZ</name>
<organism evidence="2">
    <name type="scientific">marine metagenome</name>
    <dbReference type="NCBI Taxonomy" id="408172"/>
    <lineage>
        <taxon>unclassified sequences</taxon>
        <taxon>metagenomes</taxon>
        <taxon>ecological metagenomes</taxon>
    </lineage>
</organism>
<dbReference type="AlphaFoldDB" id="A0A382D4P5"/>
<dbReference type="EMBL" id="UINC01037277">
    <property type="protein sequence ID" value="SVB32533.1"/>
    <property type="molecule type" value="Genomic_DNA"/>
</dbReference>
<evidence type="ECO:0000313" key="2">
    <source>
        <dbReference type="EMBL" id="SVB32533.1"/>
    </source>
</evidence>
<evidence type="ECO:0000256" key="1">
    <source>
        <dbReference type="SAM" id="Phobius"/>
    </source>
</evidence>
<protein>
    <submittedName>
        <fullName evidence="2">Uncharacterized protein</fullName>
    </submittedName>
</protein>
<accession>A0A382D4P5</accession>
<feature type="transmembrane region" description="Helical" evidence="1">
    <location>
        <begin position="6"/>
        <end position="27"/>
    </location>
</feature>
<feature type="non-terminal residue" evidence="2">
    <location>
        <position position="28"/>
    </location>
</feature>
<keyword evidence="1" id="KW-0472">Membrane</keyword>
<gene>
    <name evidence="2" type="ORF">METZ01_LOCUS185387</name>
</gene>
<proteinExistence type="predicted"/>
<keyword evidence="1" id="KW-0812">Transmembrane</keyword>